<proteinExistence type="predicted"/>
<feature type="signal peptide" evidence="2">
    <location>
        <begin position="1"/>
        <end position="22"/>
    </location>
</feature>
<dbReference type="EMBL" id="JBHTIF010000001">
    <property type="protein sequence ID" value="MFD0726151.1"/>
    <property type="molecule type" value="Genomic_DNA"/>
</dbReference>
<evidence type="ECO:0000256" key="2">
    <source>
        <dbReference type="SAM" id="SignalP"/>
    </source>
</evidence>
<feature type="chain" id="PRO_5046203959" description="Secreted protein" evidence="2">
    <location>
        <begin position="23"/>
        <end position="151"/>
    </location>
</feature>
<sequence>MGKWMGCSSIAALLLAAGTANAMETYAGVIELQDGEATFRGCERGAKAYPLRDAERVKAVAQLRARPVPQGFWYGEVTGEIDRGAEGEVLTVLAITGLRPGMGCQMAESGRANANPAMSGRPATQRGTRTADSARLGDDDGGGDLAAIGDE</sequence>
<keyword evidence="2" id="KW-0732">Signal</keyword>
<reference evidence="4" key="1">
    <citation type="journal article" date="2019" name="Int. J. Syst. Evol. Microbiol.">
        <title>The Global Catalogue of Microorganisms (GCM) 10K type strain sequencing project: providing services to taxonomists for standard genome sequencing and annotation.</title>
        <authorList>
            <consortium name="The Broad Institute Genomics Platform"/>
            <consortium name="The Broad Institute Genome Sequencing Center for Infectious Disease"/>
            <person name="Wu L."/>
            <person name="Ma J."/>
        </authorList>
    </citation>
    <scope>NUCLEOTIDE SEQUENCE [LARGE SCALE GENOMIC DNA]</scope>
    <source>
        <strain evidence="4">CCUG 55585</strain>
    </source>
</reference>
<gene>
    <name evidence="3" type="ORF">ACFQ0E_11170</name>
</gene>
<dbReference type="Proteomes" id="UP001597110">
    <property type="component" value="Unassembled WGS sequence"/>
</dbReference>
<protein>
    <recommendedName>
        <fullName evidence="5">Secreted protein</fullName>
    </recommendedName>
</protein>
<evidence type="ECO:0000313" key="4">
    <source>
        <dbReference type="Proteomes" id="UP001597110"/>
    </source>
</evidence>
<feature type="region of interest" description="Disordered" evidence="1">
    <location>
        <begin position="106"/>
        <end position="151"/>
    </location>
</feature>
<name>A0ABW2YDS6_9GAMM</name>
<accession>A0ABW2YDS6</accession>
<evidence type="ECO:0008006" key="5">
    <source>
        <dbReference type="Google" id="ProtNLM"/>
    </source>
</evidence>
<evidence type="ECO:0000313" key="3">
    <source>
        <dbReference type="EMBL" id="MFD0726151.1"/>
    </source>
</evidence>
<comment type="caution">
    <text evidence="3">The sequence shown here is derived from an EMBL/GenBank/DDBJ whole genome shotgun (WGS) entry which is preliminary data.</text>
</comment>
<evidence type="ECO:0000256" key="1">
    <source>
        <dbReference type="SAM" id="MobiDB-lite"/>
    </source>
</evidence>
<keyword evidence="4" id="KW-1185">Reference proteome</keyword>
<dbReference type="RefSeq" id="WP_386823709.1">
    <property type="nucleotide sequence ID" value="NZ_JBHTIF010000001.1"/>
</dbReference>
<organism evidence="3 4">
    <name type="scientific">Lysobacter brunescens</name>
    <dbReference type="NCBI Taxonomy" id="262323"/>
    <lineage>
        <taxon>Bacteria</taxon>
        <taxon>Pseudomonadati</taxon>
        <taxon>Pseudomonadota</taxon>
        <taxon>Gammaproteobacteria</taxon>
        <taxon>Lysobacterales</taxon>
        <taxon>Lysobacteraceae</taxon>
        <taxon>Lysobacter</taxon>
    </lineage>
</organism>